<evidence type="ECO:0000313" key="2">
    <source>
        <dbReference type="EMBL" id="NNJ28163.1"/>
    </source>
</evidence>
<reference evidence="2 3" key="1">
    <citation type="journal article" date="2020" name="Syst. Appl. Microbiol.">
        <title>Alienimonas chondri sp. nov., a novel planctomycete isolated from the biofilm of the red alga Chondrus crispus.</title>
        <authorList>
            <person name="Vitorino I."/>
            <person name="Albuquerque L."/>
            <person name="Wiegand S."/>
            <person name="Kallscheuer N."/>
            <person name="da Costa M.S."/>
            <person name="Lobo-da-Cunha A."/>
            <person name="Jogler C."/>
            <person name="Lage O.M."/>
        </authorList>
    </citation>
    <scope>NUCLEOTIDE SEQUENCE [LARGE SCALE GENOMIC DNA]</scope>
    <source>
        <strain evidence="2 3">LzC2</strain>
    </source>
</reference>
<protein>
    <submittedName>
        <fullName evidence="2">Uncharacterized protein</fullName>
    </submittedName>
</protein>
<feature type="compositionally biased region" description="Polar residues" evidence="1">
    <location>
        <begin position="49"/>
        <end position="59"/>
    </location>
</feature>
<proteinExistence type="predicted"/>
<organism evidence="2 3">
    <name type="scientific">Alienimonas chondri</name>
    <dbReference type="NCBI Taxonomy" id="2681879"/>
    <lineage>
        <taxon>Bacteria</taxon>
        <taxon>Pseudomonadati</taxon>
        <taxon>Planctomycetota</taxon>
        <taxon>Planctomycetia</taxon>
        <taxon>Planctomycetales</taxon>
        <taxon>Planctomycetaceae</taxon>
        <taxon>Alienimonas</taxon>
    </lineage>
</organism>
<keyword evidence="3" id="KW-1185">Reference proteome</keyword>
<evidence type="ECO:0000313" key="3">
    <source>
        <dbReference type="Proteomes" id="UP000609651"/>
    </source>
</evidence>
<dbReference type="Proteomes" id="UP000609651">
    <property type="component" value="Unassembled WGS sequence"/>
</dbReference>
<gene>
    <name evidence="2" type="ORF">LzC2_42750</name>
</gene>
<feature type="region of interest" description="Disordered" evidence="1">
    <location>
        <begin position="36"/>
        <end position="100"/>
    </location>
</feature>
<feature type="region of interest" description="Disordered" evidence="1">
    <location>
        <begin position="1"/>
        <end position="20"/>
    </location>
</feature>
<accession>A0ABX1VNJ6</accession>
<sequence length="100" mass="9913">MRSPEAYASTTEPALTSVPSSSLICRASSISTSATAAATAGSGARRLAVTSSRSGVNRRTNPRRATSHSSTAPALVVAANRRPDPAPAPPSPSPAGLSAA</sequence>
<name>A0ABX1VNJ6_9PLAN</name>
<evidence type="ECO:0000256" key="1">
    <source>
        <dbReference type="SAM" id="MobiDB-lite"/>
    </source>
</evidence>
<feature type="compositionally biased region" description="Polar residues" evidence="1">
    <location>
        <begin position="8"/>
        <end position="19"/>
    </location>
</feature>
<comment type="caution">
    <text evidence="2">The sequence shown here is derived from an EMBL/GenBank/DDBJ whole genome shotgun (WGS) entry which is preliminary data.</text>
</comment>
<dbReference type="EMBL" id="WTPX01000329">
    <property type="protein sequence ID" value="NNJ28163.1"/>
    <property type="molecule type" value="Genomic_DNA"/>
</dbReference>